<evidence type="ECO:0000256" key="3">
    <source>
        <dbReference type="SAM" id="SignalP"/>
    </source>
</evidence>
<organism evidence="4 5">
    <name type="scientific">Ophiobolus disseminans</name>
    <dbReference type="NCBI Taxonomy" id="1469910"/>
    <lineage>
        <taxon>Eukaryota</taxon>
        <taxon>Fungi</taxon>
        <taxon>Dikarya</taxon>
        <taxon>Ascomycota</taxon>
        <taxon>Pezizomycotina</taxon>
        <taxon>Dothideomycetes</taxon>
        <taxon>Pleosporomycetidae</taxon>
        <taxon>Pleosporales</taxon>
        <taxon>Pleosporineae</taxon>
        <taxon>Phaeosphaeriaceae</taxon>
        <taxon>Ophiobolus</taxon>
    </lineage>
</organism>
<feature type="compositionally biased region" description="Polar residues" evidence="1">
    <location>
        <begin position="133"/>
        <end position="149"/>
    </location>
</feature>
<accession>A0A6A7ADK8</accession>
<keyword evidence="2" id="KW-1133">Transmembrane helix</keyword>
<gene>
    <name evidence="4" type="ORF">CC86DRAFT_138810</name>
</gene>
<evidence type="ECO:0000313" key="4">
    <source>
        <dbReference type="EMBL" id="KAF2831391.1"/>
    </source>
</evidence>
<sequence>MKLFIIITAFALAAASDAQLNAREVEELVARFIDAKTMDPARLSVLSVLKTAIPPGPDFPRPTGGFEPEWYSKLPADVKSLLPKLYPAPVVAASANVSVSASTTSNSTTAMPTCVTSTITKTLHHVSAGTAAANRSSTSNGTIATATPSPTGYISTGSKTAMTMEVLAALAWVGLGAGFFYFA</sequence>
<keyword evidence="5" id="KW-1185">Reference proteome</keyword>
<evidence type="ECO:0000256" key="1">
    <source>
        <dbReference type="SAM" id="MobiDB-lite"/>
    </source>
</evidence>
<proteinExistence type="predicted"/>
<evidence type="ECO:0000256" key="2">
    <source>
        <dbReference type="SAM" id="Phobius"/>
    </source>
</evidence>
<keyword evidence="3" id="KW-0732">Signal</keyword>
<protein>
    <submittedName>
        <fullName evidence="4">Uncharacterized protein</fullName>
    </submittedName>
</protein>
<evidence type="ECO:0000313" key="5">
    <source>
        <dbReference type="Proteomes" id="UP000799424"/>
    </source>
</evidence>
<dbReference type="AlphaFoldDB" id="A0A6A7ADK8"/>
<name>A0A6A7ADK8_9PLEO</name>
<feature type="transmembrane region" description="Helical" evidence="2">
    <location>
        <begin position="161"/>
        <end position="182"/>
    </location>
</feature>
<keyword evidence="2" id="KW-0812">Transmembrane</keyword>
<dbReference type="OrthoDB" id="3800804at2759"/>
<feature type="signal peptide" evidence="3">
    <location>
        <begin position="1"/>
        <end position="18"/>
    </location>
</feature>
<reference evidence="4" key="1">
    <citation type="journal article" date="2020" name="Stud. Mycol.">
        <title>101 Dothideomycetes genomes: a test case for predicting lifestyles and emergence of pathogens.</title>
        <authorList>
            <person name="Haridas S."/>
            <person name="Albert R."/>
            <person name="Binder M."/>
            <person name="Bloem J."/>
            <person name="Labutti K."/>
            <person name="Salamov A."/>
            <person name="Andreopoulos B."/>
            <person name="Baker S."/>
            <person name="Barry K."/>
            <person name="Bills G."/>
            <person name="Bluhm B."/>
            <person name="Cannon C."/>
            <person name="Castanera R."/>
            <person name="Culley D."/>
            <person name="Daum C."/>
            <person name="Ezra D."/>
            <person name="Gonzalez J."/>
            <person name="Henrissat B."/>
            <person name="Kuo A."/>
            <person name="Liang C."/>
            <person name="Lipzen A."/>
            <person name="Lutzoni F."/>
            <person name="Magnuson J."/>
            <person name="Mondo S."/>
            <person name="Nolan M."/>
            <person name="Ohm R."/>
            <person name="Pangilinan J."/>
            <person name="Park H.-J."/>
            <person name="Ramirez L."/>
            <person name="Alfaro M."/>
            <person name="Sun H."/>
            <person name="Tritt A."/>
            <person name="Yoshinaga Y."/>
            <person name="Zwiers L.-H."/>
            <person name="Turgeon B."/>
            <person name="Goodwin S."/>
            <person name="Spatafora J."/>
            <person name="Crous P."/>
            <person name="Grigoriev I."/>
        </authorList>
    </citation>
    <scope>NUCLEOTIDE SEQUENCE</scope>
    <source>
        <strain evidence="4">CBS 113818</strain>
    </source>
</reference>
<dbReference type="Proteomes" id="UP000799424">
    <property type="component" value="Unassembled WGS sequence"/>
</dbReference>
<dbReference type="EMBL" id="MU006218">
    <property type="protein sequence ID" value="KAF2831391.1"/>
    <property type="molecule type" value="Genomic_DNA"/>
</dbReference>
<feature type="chain" id="PRO_5025489829" evidence="3">
    <location>
        <begin position="19"/>
        <end position="183"/>
    </location>
</feature>
<keyword evidence="2" id="KW-0472">Membrane</keyword>
<feature type="region of interest" description="Disordered" evidence="1">
    <location>
        <begin position="130"/>
        <end position="149"/>
    </location>
</feature>